<gene>
    <name evidence="1" type="ORF">F4821DRAFT_262245</name>
</gene>
<reference evidence="1 2" key="1">
    <citation type="journal article" date="2022" name="New Phytol.">
        <title>Ecological generalism drives hyperdiversity of secondary metabolite gene clusters in xylarialean endophytes.</title>
        <authorList>
            <person name="Franco M.E.E."/>
            <person name="Wisecaver J.H."/>
            <person name="Arnold A.E."/>
            <person name="Ju Y.M."/>
            <person name="Slot J.C."/>
            <person name="Ahrendt S."/>
            <person name="Moore L.P."/>
            <person name="Eastman K.E."/>
            <person name="Scott K."/>
            <person name="Konkel Z."/>
            <person name="Mondo S.J."/>
            <person name="Kuo A."/>
            <person name="Hayes R.D."/>
            <person name="Haridas S."/>
            <person name="Andreopoulos B."/>
            <person name="Riley R."/>
            <person name="LaButti K."/>
            <person name="Pangilinan J."/>
            <person name="Lipzen A."/>
            <person name="Amirebrahimi M."/>
            <person name="Yan J."/>
            <person name="Adam C."/>
            <person name="Keymanesh K."/>
            <person name="Ng V."/>
            <person name="Louie K."/>
            <person name="Northen T."/>
            <person name="Drula E."/>
            <person name="Henrissat B."/>
            <person name="Hsieh H.M."/>
            <person name="Youens-Clark K."/>
            <person name="Lutzoni F."/>
            <person name="Miadlikowska J."/>
            <person name="Eastwood D.C."/>
            <person name="Hamelin R.C."/>
            <person name="Grigoriev I.V."/>
            <person name="U'Ren J.M."/>
        </authorList>
    </citation>
    <scope>NUCLEOTIDE SEQUENCE [LARGE SCALE GENOMIC DNA]</scope>
    <source>
        <strain evidence="1 2">ER1909</strain>
    </source>
</reference>
<accession>A0ACC0CUD4</accession>
<keyword evidence="2" id="KW-1185">Reference proteome</keyword>
<sequence length="329" mass="36515">MAPSAVASYEGGENASIRDLWQNKRITDFSRIHQQCHKSIYFALNVKGKEGENHGITNIGLALVRDLMGGGKQANSPTDLTSIVQKYGVDGHDFRRSFRSRHDWNYDKSSITKSCCIKRGEIDNAINEILESARLISMASIPCCLADFTRESDINGKSGARFVMVVLGGGHSEFDAIASTIPSIIPYISHWFDLNDLVASMSATPMQTNPFSLRDTMLSLGFGLEHVPKIWGGRPAGMDAVRMIGILIELCSRPASETFPSLYWREITTEAMGNPTKTAREFPVHDQTHHGRKLDATQLTIRPEIVGSHPYGLQRYRTNSRSGMPFNLP</sequence>
<dbReference type="Proteomes" id="UP001497680">
    <property type="component" value="Unassembled WGS sequence"/>
</dbReference>
<organism evidence="1 2">
    <name type="scientific">Hypoxylon rubiginosum</name>
    <dbReference type="NCBI Taxonomy" id="110542"/>
    <lineage>
        <taxon>Eukaryota</taxon>
        <taxon>Fungi</taxon>
        <taxon>Dikarya</taxon>
        <taxon>Ascomycota</taxon>
        <taxon>Pezizomycotina</taxon>
        <taxon>Sordariomycetes</taxon>
        <taxon>Xylariomycetidae</taxon>
        <taxon>Xylariales</taxon>
        <taxon>Hypoxylaceae</taxon>
        <taxon>Hypoxylon</taxon>
    </lineage>
</organism>
<evidence type="ECO:0000313" key="1">
    <source>
        <dbReference type="EMBL" id="KAI6084060.1"/>
    </source>
</evidence>
<proteinExistence type="predicted"/>
<comment type="caution">
    <text evidence="1">The sequence shown here is derived from an EMBL/GenBank/DDBJ whole genome shotgun (WGS) entry which is preliminary data.</text>
</comment>
<dbReference type="EMBL" id="MU394342">
    <property type="protein sequence ID" value="KAI6084060.1"/>
    <property type="molecule type" value="Genomic_DNA"/>
</dbReference>
<name>A0ACC0CUD4_9PEZI</name>
<protein>
    <submittedName>
        <fullName evidence="1">Uncharacterized protein</fullName>
    </submittedName>
</protein>
<evidence type="ECO:0000313" key="2">
    <source>
        <dbReference type="Proteomes" id="UP001497680"/>
    </source>
</evidence>